<dbReference type="InterPro" id="IPR024265">
    <property type="entry name" value="DUF3788"/>
</dbReference>
<name>A0A1F2PH91_9FIRM</name>
<gene>
    <name evidence="1" type="ORF">ACWI_24570</name>
</gene>
<accession>A0A1F2PH91</accession>
<dbReference type="Pfam" id="PF12663">
    <property type="entry name" value="DUF3788"/>
    <property type="match status" value="1"/>
</dbReference>
<reference evidence="1 2" key="1">
    <citation type="submission" date="2015-09" db="EMBL/GenBank/DDBJ databases">
        <title>Genome sequence of Acetobacterium wieringae DSM 1911.</title>
        <authorList>
            <person name="Poehlein A."/>
            <person name="Bengelsdorf F.R."/>
            <person name="Schiel-Bengelsdorf B."/>
            <person name="Duerre P."/>
            <person name="Daniel R."/>
        </authorList>
    </citation>
    <scope>NUCLEOTIDE SEQUENCE [LARGE SCALE GENOMIC DNA]</scope>
    <source>
        <strain evidence="1 2">DSM 1911</strain>
    </source>
</reference>
<evidence type="ECO:0000313" key="2">
    <source>
        <dbReference type="Proteomes" id="UP000176244"/>
    </source>
</evidence>
<dbReference type="Proteomes" id="UP000176244">
    <property type="component" value="Unassembled WGS sequence"/>
</dbReference>
<dbReference type="EMBL" id="LKEU01000033">
    <property type="protein sequence ID" value="OFV70252.1"/>
    <property type="molecule type" value="Genomic_DNA"/>
</dbReference>
<dbReference type="RefSeq" id="WP_070371727.1">
    <property type="nucleotide sequence ID" value="NZ_LKEU01000033.1"/>
</dbReference>
<protein>
    <recommendedName>
        <fullName evidence="3">DUF3788 domain-containing protein</fullName>
    </recommendedName>
</protein>
<organism evidence="1 2">
    <name type="scientific">Acetobacterium wieringae</name>
    <dbReference type="NCBI Taxonomy" id="52694"/>
    <lineage>
        <taxon>Bacteria</taxon>
        <taxon>Bacillati</taxon>
        <taxon>Bacillota</taxon>
        <taxon>Clostridia</taxon>
        <taxon>Eubacteriales</taxon>
        <taxon>Eubacteriaceae</taxon>
        <taxon>Acetobacterium</taxon>
    </lineage>
</organism>
<dbReference type="OrthoDB" id="9090890at2"/>
<evidence type="ECO:0000313" key="1">
    <source>
        <dbReference type="EMBL" id="OFV70252.1"/>
    </source>
</evidence>
<sequence length="142" mass="16485">MEWSLSFEQDHEPTLAEMISFVNNPLWVDLQSFIETTYHIQPVMNYSRCSAQHGWNLKYRKSSKSLCVLYPMDGYFIALVVIGNKELNEMEAYLPQASPEIQALFKRTSFAAGGRWLMIPVTSERILDDVKNLIQIRVRPKL</sequence>
<evidence type="ECO:0008006" key="3">
    <source>
        <dbReference type="Google" id="ProtNLM"/>
    </source>
</evidence>
<dbReference type="STRING" id="52694.ACWI_24570"/>
<proteinExistence type="predicted"/>
<comment type="caution">
    <text evidence="1">The sequence shown here is derived from an EMBL/GenBank/DDBJ whole genome shotgun (WGS) entry which is preliminary data.</text>
</comment>
<dbReference type="AlphaFoldDB" id="A0A1F2PH91"/>